<protein>
    <submittedName>
        <fullName evidence="9">Serine/threonine protein kinase</fullName>
    </submittedName>
</protein>
<evidence type="ECO:0000256" key="3">
    <source>
        <dbReference type="ARBA" id="ARBA00022777"/>
    </source>
</evidence>
<organism evidence="9 10">
    <name type="scientific">Bifidobacterium primatium</name>
    <dbReference type="NCBI Taxonomy" id="2045438"/>
    <lineage>
        <taxon>Bacteria</taxon>
        <taxon>Bacillati</taxon>
        <taxon>Actinomycetota</taxon>
        <taxon>Actinomycetes</taxon>
        <taxon>Bifidobacteriales</taxon>
        <taxon>Bifidobacteriaceae</taxon>
        <taxon>Bifidobacterium</taxon>
    </lineage>
</organism>
<feature type="binding site" evidence="5">
    <location>
        <position position="40"/>
    </location>
    <ligand>
        <name>ATP</name>
        <dbReference type="ChEBI" id="CHEBI:30616"/>
    </ligand>
</feature>
<keyword evidence="3 9" id="KW-0418">Kinase</keyword>
<evidence type="ECO:0000313" key="10">
    <source>
        <dbReference type="Proteomes" id="UP000229095"/>
    </source>
</evidence>
<accession>A0A2M9H9Q8</accession>
<keyword evidence="1" id="KW-0808">Transferase</keyword>
<dbReference type="InterPro" id="IPR008271">
    <property type="entry name" value="Ser/Thr_kinase_AS"/>
</dbReference>
<keyword evidence="4 5" id="KW-0067">ATP-binding</keyword>
<dbReference type="SMART" id="SM00220">
    <property type="entry name" value="S_TKc"/>
    <property type="match status" value="1"/>
</dbReference>
<keyword evidence="2 5" id="KW-0547">Nucleotide-binding</keyword>
<feature type="domain" description="Protein kinase" evidence="8">
    <location>
        <begin position="11"/>
        <end position="269"/>
    </location>
</feature>
<reference evidence="9 10" key="1">
    <citation type="submission" date="2017-10" db="EMBL/GenBank/DDBJ databases">
        <title>Draft genome sequences of strains TRE 1, TRE 9, TRE H and TRI 7, isolated from tamarins, belonging to four potential novel Bifidobacterium species.</title>
        <authorList>
            <person name="Mattarelli P."/>
            <person name="Modesto M."/>
            <person name="Puglisi E."/>
            <person name="Morelli L."/>
            <person name="Spezio C."/>
            <person name="Bonetti A."/>
            <person name="Sandri C."/>
        </authorList>
    </citation>
    <scope>NUCLEOTIDE SEQUENCE [LARGE SCALE GENOMIC DNA]</scope>
    <source>
        <strain evidence="10">TRE1</strain>
    </source>
</reference>
<dbReference type="CDD" id="cd14014">
    <property type="entry name" value="STKc_PknB_like"/>
    <property type="match status" value="1"/>
</dbReference>
<evidence type="ECO:0000313" key="9">
    <source>
        <dbReference type="EMBL" id="PJM73546.1"/>
    </source>
</evidence>
<feature type="compositionally biased region" description="Polar residues" evidence="6">
    <location>
        <begin position="372"/>
        <end position="402"/>
    </location>
</feature>
<dbReference type="PROSITE" id="PS00108">
    <property type="entry name" value="PROTEIN_KINASE_ST"/>
    <property type="match status" value="1"/>
</dbReference>
<dbReference type="InterPro" id="IPR000719">
    <property type="entry name" value="Prot_kinase_dom"/>
</dbReference>
<dbReference type="InterPro" id="IPR011009">
    <property type="entry name" value="Kinase-like_dom_sf"/>
</dbReference>
<evidence type="ECO:0000256" key="6">
    <source>
        <dbReference type="SAM" id="MobiDB-lite"/>
    </source>
</evidence>
<keyword evidence="9" id="KW-0723">Serine/threonine-protein kinase</keyword>
<dbReference type="PROSITE" id="PS50011">
    <property type="entry name" value="PROTEIN_KINASE_DOM"/>
    <property type="match status" value="1"/>
</dbReference>
<feature type="region of interest" description="Disordered" evidence="6">
    <location>
        <begin position="347"/>
        <end position="408"/>
    </location>
</feature>
<keyword evidence="7" id="KW-1133">Transmembrane helix</keyword>
<dbReference type="Pfam" id="PF00069">
    <property type="entry name" value="Pkinase"/>
    <property type="match status" value="1"/>
</dbReference>
<dbReference type="SUPFAM" id="SSF56112">
    <property type="entry name" value="Protein kinase-like (PK-like)"/>
    <property type="match status" value="1"/>
</dbReference>
<dbReference type="OrthoDB" id="9762169at2"/>
<keyword evidence="10" id="KW-1185">Reference proteome</keyword>
<dbReference type="Gene3D" id="1.10.510.10">
    <property type="entry name" value="Transferase(Phosphotransferase) domain 1"/>
    <property type="match status" value="1"/>
</dbReference>
<evidence type="ECO:0000256" key="4">
    <source>
        <dbReference type="ARBA" id="ARBA00022840"/>
    </source>
</evidence>
<dbReference type="Proteomes" id="UP000229095">
    <property type="component" value="Unassembled WGS sequence"/>
</dbReference>
<feature type="region of interest" description="Disordered" evidence="6">
    <location>
        <begin position="292"/>
        <end position="311"/>
    </location>
</feature>
<dbReference type="EMBL" id="PEBI01000002">
    <property type="protein sequence ID" value="PJM73546.1"/>
    <property type="molecule type" value="Genomic_DNA"/>
</dbReference>
<keyword evidence="7" id="KW-0472">Membrane</keyword>
<dbReference type="GO" id="GO:0004674">
    <property type="term" value="F:protein serine/threonine kinase activity"/>
    <property type="evidence" value="ECO:0007669"/>
    <property type="project" value="UniProtKB-KW"/>
</dbReference>
<evidence type="ECO:0000256" key="2">
    <source>
        <dbReference type="ARBA" id="ARBA00022741"/>
    </source>
</evidence>
<comment type="caution">
    <text evidence="9">The sequence shown here is derived from an EMBL/GenBank/DDBJ whole genome shotgun (WGS) entry which is preliminary data.</text>
</comment>
<sequence>MTGNPPLLEGYDFIRTLGSGGTATVFLYHQRTPNRLVAIKVNNAATARREDRNRFRSETNFMAQLSEHPYILSIYDAGITADGRGYMVLEYARGGSYKELSRSSQLTVDQVLAIGIDVASALFTAHKRGIIHRDLKPSNILISAQGLPVLADFGISTTIYTTRGARGFSIPWAPPEILTGRSGGSEASDIYSLGATLYALLVGHSPFEYGYKVADSKELAQVIVDEDLPRIRRADVPKSLEKVLRRAMNKNPDARYYSALEFARDLQRVQQECYGHQTPVMVEGVPQYLPEERRRRRQTAAAGASEVVGRSGGSWRRPVVIAVAAIAALAVVIGLFVGVVLPNVDSRRDGDASQVVGDDASALNKGGDSSDDGVSTQDVPSPTGLTGSYSGSTVTFTWTNPDPQDGDRYAWSRVSGDAAQQDADTALVDSPTVTIDDVTDAQTCIQVSIVRADRQMSQTPATACAVRQ</sequence>
<evidence type="ECO:0000259" key="8">
    <source>
        <dbReference type="PROSITE" id="PS50011"/>
    </source>
</evidence>
<evidence type="ECO:0000256" key="1">
    <source>
        <dbReference type="ARBA" id="ARBA00022679"/>
    </source>
</evidence>
<dbReference type="PROSITE" id="PS00107">
    <property type="entry name" value="PROTEIN_KINASE_ATP"/>
    <property type="match status" value="1"/>
</dbReference>
<dbReference type="RefSeq" id="WP_100510832.1">
    <property type="nucleotide sequence ID" value="NZ_PEBI01000002.1"/>
</dbReference>
<keyword evidence="7" id="KW-0812">Transmembrane</keyword>
<evidence type="ECO:0000256" key="7">
    <source>
        <dbReference type="SAM" id="Phobius"/>
    </source>
</evidence>
<dbReference type="PANTHER" id="PTHR43289:SF34">
    <property type="entry name" value="SERINE_THREONINE-PROTEIN KINASE YBDM-RELATED"/>
    <property type="match status" value="1"/>
</dbReference>
<evidence type="ECO:0000256" key="5">
    <source>
        <dbReference type="PROSITE-ProRule" id="PRU10141"/>
    </source>
</evidence>
<dbReference type="PANTHER" id="PTHR43289">
    <property type="entry name" value="MITOGEN-ACTIVATED PROTEIN KINASE KINASE KINASE 20-RELATED"/>
    <property type="match status" value="1"/>
</dbReference>
<feature type="transmembrane region" description="Helical" evidence="7">
    <location>
        <begin position="319"/>
        <end position="341"/>
    </location>
</feature>
<dbReference type="InterPro" id="IPR017441">
    <property type="entry name" value="Protein_kinase_ATP_BS"/>
</dbReference>
<name>A0A2M9H9Q8_9BIFI</name>
<dbReference type="GO" id="GO:0005524">
    <property type="term" value="F:ATP binding"/>
    <property type="evidence" value="ECO:0007669"/>
    <property type="project" value="UniProtKB-UniRule"/>
</dbReference>
<gene>
    <name evidence="9" type="ORF">CS006_05830</name>
</gene>
<proteinExistence type="predicted"/>
<dbReference type="AlphaFoldDB" id="A0A2M9H9Q8"/>